<keyword evidence="4" id="KW-1185">Reference proteome</keyword>
<protein>
    <submittedName>
        <fullName evidence="3">Uncharacterized protein</fullName>
    </submittedName>
</protein>
<name>A0A0C2VIE5_9BACL</name>
<feature type="compositionally biased region" description="Basic and acidic residues" evidence="1">
    <location>
        <begin position="1"/>
        <end position="16"/>
    </location>
</feature>
<dbReference type="PATRIC" id="fig|220754.4.peg.1250"/>
<dbReference type="EMBL" id="JXRR01000011">
    <property type="protein sequence ID" value="KIL48642.1"/>
    <property type="molecule type" value="Genomic_DNA"/>
</dbReference>
<evidence type="ECO:0000313" key="4">
    <source>
        <dbReference type="Proteomes" id="UP000031972"/>
    </source>
</evidence>
<comment type="caution">
    <text evidence="3">The sequence shown here is derived from an EMBL/GenBank/DDBJ whole genome shotgun (WGS) entry which is preliminary data.</text>
</comment>
<accession>A0A0C2VIE5</accession>
<reference evidence="3 4" key="1">
    <citation type="submission" date="2015-01" db="EMBL/GenBank/DDBJ databases">
        <title>Jeotgalibacillus campisalis genome sequencing.</title>
        <authorList>
            <person name="Goh K.M."/>
            <person name="Chan K.-G."/>
            <person name="Yaakop A.S."/>
            <person name="Ee R."/>
            <person name="Gan H.M."/>
            <person name="Chan C.S."/>
        </authorList>
    </citation>
    <scope>NUCLEOTIDE SEQUENCE [LARGE SCALE GENOMIC DNA]</scope>
    <source>
        <strain evidence="3 4">SF-57</strain>
    </source>
</reference>
<evidence type="ECO:0000256" key="2">
    <source>
        <dbReference type="SAM" id="Phobius"/>
    </source>
</evidence>
<dbReference type="OrthoDB" id="1822804at2"/>
<organism evidence="3 4">
    <name type="scientific">Jeotgalibacillus campisalis</name>
    <dbReference type="NCBI Taxonomy" id="220754"/>
    <lineage>
        <taxon>Bacteria</taxon>
        <taxon>Bacillati</taxon>
        <taxon>Bacillota</taxon>
        <taxon>Bacilli</taxon>
        <taxon>Bacillales</taxon>
        <taxon>Caryophanaceae</taxon>
        <taxon>Jeotgalibacillus</taxon>
    </lineage>
</organism>
<evidence type="ECO:0000313" key="3">
    <source>
        <dbReference type="EMBL" id="KIL48642.1"/>
    </source>
</evidence>
<dbReference type="RefSeq" id="WP_041056100.1">
    <property type="nucleotide sequence ID" value="NZ_JXRR01000011.1"/>
</dbReference>
<keyword evidence="2" id="KW-1133">Transmembrane helix</keyword>
<feature type="region of interest" description="Disordered" evidence="1">
    <location>
        <begin position="1"/>
        <end position="24"/>
    </location>
</feature>
<dbReference type="Proteomes" id="UP000031972">
    <property type="component" value="Unassembled WGS sequence"/>
</dbReference>
<feature type="transmembrane region" description="Helical" evidence="2">
    <location>
        <begin position="34"/>
        <end position="56"/>
    </location>
</feature>
<sequence length="376" mass="43347">MDEKKLPQLDHRENPQRKNPPLKSKNERFFKNRAPFTMLLIVFSVCAVTVLSFYIYERWLNTQLLEWKSEAESKAFNYKWDEAEKQLEQANETRPGVKGIEDSLAAVRDAKEFESSVEALSEFLEEDDLSNAENEMNAIIEKIESSQNELFLLYKDDLNELRDKSVVLGIQNDIEHSLSMQALAGKLLEISNLENEEAEELKVQIKDDIAEEAIIKAQEKIDTYQFSEAINIVEIGLGYTSDHEDLLSFKRDINEARLAYQTEEYDRMQDAMEEAEREEHFNRTEAVSIKEWEVITSEPGIIKLVGKVENKGSRLINDVQLTWAIFNDEGQLVSQSTVTINPSTLFVNEEGEFKDIIKFKGGETNVEITNITWEVE</sequence>
<gene>
    <name evidence="3" type="ORF">KR50_12270</name>
</gene>
<proteinExistence type="predicted"/>
<keyword evidence="2" id="KW-0812">Transmembrane</keyword>
<dbReference type="AlphaFoldDB" id="A0A0C2VIE5"/>
<keyword evidence="2" id="KW-0472">Membrane</keyword>
<evidence type="ECO:0000256" key="1">
    <source>
        <dbReference type="SAM" id="MobiDB-lite"/>
    </source>
</evidence>